<dbReference type="Proteomes" id="UP001165121">
    <property type="component" value="Unassembled WGS sequence"/>
</dbReference>
<organism evidence="2 3">
    <name type="scientific">Phytophthora fragariaefolia</name>
    <dbReference type="NCBI Taxonomy" id="1490495"/>
    <lineage>
        <taxon>Eukaryota</taxon>
        <taxon>Sar</taxon>
        <taxon>Stramenopiles</taxon>
        <taxon>Oomycota</taxon>
        <taxon>Peronosporomycetes</taxon>
        <taxon>Peronosporales</taxon>
        <taxon>Peronosporaceae</taxon>
        <taxon>Phytophthora</taxon>
    </lineage>
</organism>
<proteinExistence type="predicted"/>
<feature type="region of interest" description="Disordered" evidence="1">
    <location>
        <begin position="137"/>
        <end position="192"/>
    </location>
</feature>
<dbReference type="OrthoDB" id="117025at2759"/>
<gene>
    <name evidence="2" type="ORF">Pfra01_002692900</name>
</gene>
<feature type="compositionally biased region" description="Basic and acidic residues" evidence="1">
    <location>
        <begin position="158"/>
        <end position="169"/>
    </location>
</feature>
<dbReference type="EMBL" id="BSXT01006045">
    <property type="protein sequence ID" value="GMF61831.1"/>
    <property type="molecule type" value="Genomic_DNA"/>
</dbReference>
<reference evidence="2" key="1">
    <citation type="submission" date="2023-04" db="EMBL/GenBank/DDBJ databases">
        <title>Phytophthora fragariaefolia NBRC 109709.</title>
        <authorList>
            <person name="Ichikawa N."/>
            <person name="Sato H."/>
            <person name="Tonouchi N."/>
        </authorList>
    </citation>
    <scope>NUCLEOTIDE SEQUENCE</scope>
    <source>
        <strain evidence="2">NBRC 109709</strain>
    </source>
</reference>
<dbReference type="AlphaFoldDB" id="A0A9W6YE19"/>
<feature type="region of interest" description="Disordered" evidence="1">
    <location>
        <begin position="64"/>
        <end position="89"/>
    </location>
</feature>
<feature type="compositionally biased region" description="Polar residues" evidence="1">
    <location>
        <begin position="68"/>
        <end position="89"/>
    </location>
</feature>
<evidence type="ECO:0000256" key="1">
    <source>
        <dbReference type="SAM" id="MobiDB-lite"/>
    </source>
</evidence>
<protein>
    <submittedName>
        <fullName evidence="2">Unnamed protein product</fullName>
    </submittedName>
</protein>
<keyword evidence="3" id="KW-1185">Reference proteome</keyword>
<evidence type="ECO:0000313" key="3">
    <source>
        <dbReference type="Proteomes" id="UP001165121"/>
    </source>
</evidence>
<evidence type="ECO:0000313" key="2">
    <source>
        <dbReference type="EMBL" id="GMF61831.1"/>
    </source>
</evidence>
<accession>A0A9W6YE19</accession>
<sequence length="192" mass="20461">MRVLSAALVENPLLEHIKVTVFMNGLRVGPARTQLFRVHANTMEEAIQIALHEEYSHRQARTPVPAWQGNSAPGSAQAGSPGNGATSEPVSMELGLAEQRDIRCFGCGRLGAHEVCLPSQRTAEAVLREVLRLEGSRTAAATQEPGKCKTPVGAGRPTGEDLSLHDGRVRGTRHGGLAPESLGTLESRKSSD</sequence>
<name>A0A9W6YE19_9STRA</name>
<comment type="caution">
    <text evidence="2">The sequence shown here is derived from an EMBL/GenBank/DDBJ whole genome shotgun (WGS) entry which is preliminary data.</text>
</comment>